<gene>
    <name evidence="1" type="ORF">UFOVP1043_67</name>
</gene>
<name>A0A6J5Q782_9CAUD</name>
<evidence type="ECO:0000313" key="1">
    <source>
        <dbReference type="EMBL" id="CAB4180620.1"/>
    </source>
</evidence>
<dbReference type="EMBL" id="LR797001">
    <property type="protein sequence ID" value="CAB4180620.1"/>
    <property type="molecule type" value="Genomic_DNA"/>
</dbReference>
<organism evidence="1">
    <name type="scientific">uncultured Caudovirales phage</name>
    <dbReference type="NCBI Taxonomy" id="2100421"/>
    <lineage>
        <taxon>Viruses</taxon>
        <taxon>Duplodnaviria</taxon>
        <taxon>Heunggongvirae</taxon>
        <taxon>Uroviricota</taxon>
        <taxon>Caudoviricetes</taxon>
        <taxon>Peduoviridae</taxon>
        <taxon>Maltschvirus</taxon>
        <taxon>Maltschvirus maltsch</taxon>
    </lineage>
</organism>
<accession>A0A6J5Q782</accession>
<protein>
    <submittedName>
        <fullName evidence="1">Uncharacterized protein</fullName>
    </submittedName>
</protein>
<reference evidence="1" key="1">
    <citation type="submission" date="2020-05" db="EMBL/GenBank/DDBJ databases">
        <authorList>
            <person name="Chiriac C."/>
            <person name="Salcher M."/>
            <person name="Ghai R."/>
            <person name="Kavagutti S V."/>
        </authorList>
    </citation>
    <scope>NUCLEOTIDE SEQUENCE</scope>
</reference>
<proteinExistence type="predicted"/>
<sequence>MKSYRITQDITEVYYIDAESEDDALEELYSGEYEPRKIHDGDVTVVELSA</sequence>